<proteinExistence type="predicted"/>
<dbReference type="VEuPathDB" id="FungiDB:PTTG_29553"/>
<reference evidence="2 3" key="3">
    <citation type="journal article" date="2017" name="G3 (Bethesda)">
        <title>Comparative analysis highlights variable genome content of wheat rusts and divergence of the mating loci.</title>
        <authorList>
            <person name="Cuomo C.A."/>
            <person name="Bakkeren G."/>
            <person name="Khalil H.B."/>
            <person name="Panwar V."/>
            <person name="Joly D."/>
            <person name="Linning R."/>
            <person name="Sakthikumar S."/>
            <person name="Song X."/>
            <person name="Adiconis X."/>
            <person name="Fan L."/>
            <person name="Goldberg J.M."/>
            <person name="Levin J.Z."/>
            <person name="Young S."/>
            <person name="Zeng Q."/>
            <person name="Anikster Y."/>
            <person name="Bruce M."/>
            <person name="Wang M."/>
            <person name="Yin C."/>
            <person name="McCallum B."/>
            <person name="Szabo L.J."/>
            <person name="Hulbert S."/>
            <person name="Chen X."/>
            <person name="Fellers J.P."/>
        </authorList>
    </citation>
    <scope>NUCLEOTIDE SEQUENCE</scope>
    <source>
        <strain evidence="3">Isolate 1-1 / race 1 (BBBD)</strain>
        <strain evidence="2">isolate 1-1 / race 1 (BBBD)</strain>
    </source>
</reference>
<organism evidence="1">
    <name type="scientific">Puccinia triticina (isolate 1-1 / race 1 (BBBD))</name>
    <name type="common">Brown leaf rust fungus</name>
    <dbReference type="NCBI Taxonomy" id="630390"/>
    <lineage>
        <taxon>Eukaryota</taxon>
        <taxon>Fungi</taxon>
        <taxon>Dikarya</taxon>
        <taxon>Basidiomycota</taxon>
        <taxon>Pucciniomycotina</taxon>
        <taxon>Pucciniomycetes</taxon>
        <taxon>Pucciniales</taxon>
        <taxon>Pucciniaceae</taxon>
        <taxon>Puccinia</taxon>
    </lineage>
</organism>
<dbReference type="AlphaFoldDB" id="A0A180G3X7"/>
<name>A0A180G3X7_PUCT1</name>
<protein>
    <submittedName>
        <fullName evidence="1 2">Uncharacterized protein</fullName>
    </submittedName>
</protein>
<reference evidence="1" key="1">
    <citation type="submission" date="2009-11" db="EMBL/GenBank/DDBJ databases">
        <authorList>
            <consortium name="The Broad Institute Genome Sequencing Platform"/>
            <person name="Ward D."/>
            <person name="Feldgarden M."/>
            <person name="Earl A."/>
            <person name="Young S.K."/>
            <person name="Zeng Q."/>
            <person name="Koehrsen M."/>
            <person name="Alvarado L."/>
            <person name="Berlin A."/>
            <person name="Bochicchio J."/>
            <person name="Borenstein D."/>
            <person name="Chapman S.B."/>
            <person name="Chen Z."/>
            <person name="Engels R."/>
            <person name="Freedman E."/>
            <person name="Gellesch M."/>
            <person name="Goldberg J."/>
            <person name="Griggs A."/>
            <person name="Gujja S."/>
            <person name="Heilman E."/>
            <person name="Heiman D."/>
            <person name="Hepburn T."/>
            <person name="Howarth C."/>
            <person name="Jen D."/>
            <person name="Larson L."/>
            <person name="Lewis B."/>
            <person name="Mehta T."/>
            <person name="Park D."/>
            <person name="Pearson M."/>
            <person name="Roberts A."/>
            <person name="Saif S."/>
            <person name="Shea T."/>
            <person name="Shenoy N."/>
            <person name="Sisk P."/>
            <person name="Stolte C."/>
            <person name="Sykes S."/>
            <person name="Thomson T."/>
            <person name="Walk T."/>
            <person name="White J."/>
            <person name="Yandava C."/>
            <person name="Izard J."/>
            <person name="Baranova O.V."/>
            <person name="Blanton J.M."/>
            <person name="Tanner A.C."/>
            <person name="Dewhirst F.E."/>
            <person name="Haas B."/>
            <person name="Nusbaum C."/>
            <person name="Birren B."/>
        </authorList>
    </citation>
    <scope>NUCLEOTIDE SEQUENCE [LARGE SCALE GENOMIC DNA]</scope>
    <source>
        <strain evidence="1">1-1 BBBD Race 1</strain>
    </source>
</reference>
<evidence type="ECO:0000313" key="3">
    <source>
        <dbReference type="Proteomes" id="UP000005240"/>
    </source>
</evidence>
<gene>
    <name evidence="1" type="ORF">PTTG_29553</name>
</gene>
<evidence type="ECO:0000313" key="2">
    <source>
        <dbReference type="EnsemblFungi" id="PTTG_29553-t43_1-p1"/>
    </source>
</evidence>
<reference evidence="2" key="4">
    <citation type="submission" date="2025-05" db="UniProtKB">
        <authorList>
            <consortium name="EnsemblFungi"/>
        </authorList>
    </citation>
    <scope>IDENTIFICATION</scope>
    <source>
        <strain evidence="2">isolate 1-1 / race 1 (BBBD)</strain>
    </source>
</reference>
<dbReference type="Proteomes" id="UP000005240">
    <property type="component" value="Unassembled WGS sequence"/>
</dbReference>
<evidence type="ECO:0000313" key="1">
    <source>
        <dbReference type="EMBL" id="OAV87142.1"/>
    </source>
</evidence>
<accession>A0A180G3X7</accession>
<sequence length="186" mass="20990">MSQPWWSVSSATSIPLSAWSPTKALLINSTKDHQTILCWPGSLRSWSSWTTRARPFRIVVLGRPILPSIWRTLLRYACRIVRSCPGIAQKTTLKAFWSLSSPRRTTRMPDKLLFAWSNTSTGSSKLSPPGAFRWACTICGAWMQLWLVDTERLAANSLTSKQTKKTQKAVRSRVVFSDMCRATAQL</sequence>
<dbReference type="EnsemblFungi" id="PTTG_29553-t43_1">
    <property type="protein sequence ID" value="PTTG_29553-t43_1-p1"/>
    <property type="gene ID" value="PTTG_29553"/>
</dbReference>
<reference evidence="1" key="2">
    <citation type="submission" date="2016-05" db="EMBL/GenBank/DDBJ databases">
        <title>Comparative analysis highlights variable genome content of wheat rusts and divergence of the mating loci.</title>
        <authorList>
            <person name="Cuomo C.A."/>
            <person name="Bakkeren G."/>
            <person name="Szabo L."/>
            <person name="Khalil H."/>
            <person name="Joly D."/>
            <person name="Goldberg J."/>
            <person name="Young S."/>
            <person name="Zeng Q."/>
            <person name="Fellers J."/>
        </authorList>
    </citation>
    <scope>NUCLEOTIDE SEQUENCE [LARGE SCALE GENOMIC DNA]</scope>
    <source>
        <strain evidence="1">1-1 BBBD Race 1</strain>
    </source>
</reference>
<keyword evidence="3" id="KW-1185">Reference proteome</keyword>
<dbReference type="EMBL" id="ADAS02000567">
    <property type="protein sequence ID" value="OAV87142.1"/>
    <property type="molecule type" value="Genomic_DNA"/>
</dbReference>